<evidence type="ECO:0000256" key="2">
    <source>
        <dbReference type="ARBA" id="ARBA00009473"/>
    </source>
</evidence>
<accession>A0A2S6EZD1</accession>
<evidence type="ECO:0000313" key="8">
    <source>
        <dbReference type="Proteomes" id="UP000239239"/>
    </source>
</evidence>
<dbReference type="Gene3D" id="3.20.20.70">
    <property type="entry name" value="Aldolase class I"/>
    <property type="match status" value="1"/>
</dbReference>
<evidence type="ECO:0000256" key="6">
    <source>
        <dbReference type="ARBA" id="ARBA00048791"/>
    </source>
</evidence>
<keyword evidence="4" id="KW-0456">Lyase</keyword>
<dbReference type="GO" id="GO:0009264">
    <property type="term" value="P:deoxyribonucleotide catabolic process"/>
    <property type="evidence" value="ECO:0007669"/>
    <property type="project" value="UniProtKB-UniRule"/>
</dbReference>
<evidence type="ECO:0000256" key="3">
    <source>
        <dbReference type="ARBA" id="ARBA00012515"/>
    </source>
</evidence>
<evidence type="ECO:0000256" key="5">
    <source>
        <dbReference type="ARBA" id="ARBA00023270"/>
    </source>
</evidence>
<dbReference type="InterPro" id="IPR011343">
    <property type="entry name" value="DeoC"/>
</dbReference>
<comment type="similarity">
    <text evidence="2">Belongs to the DeoC/FbaB aldolase family. DeoC type 2 subfamily.</text>
</comment>
<evidence type="ECO:0000313" key="7">
    <source>
        <dbReference type="EMBL" id="PPK30547.1"/>
    </source>
</evidence>
<dbReference type="GO" id="GO:0005737">
    <property type="term" value="C:cytoplasm"/>
    <property type="evidence" value="ECO:0007669"/>
    <property type="project" value="InterPro"/>
</dbReference>
<protein>
    <recommendedName>
        <fullName evidence="3">Deoxyribose-phosphate aldolase</fullName>
        <ecNumber evidence="3">4.1.2.4</ecNumber>
    </recommendedName>
</protein>
<dbReference type="AlphaFoldDB" id="A0A2S6EZD1"/>
<dbReference type="Pfam" id="PF01791">
    <property type="entry name" value="DeoC"/>
    <property type="match status" value="1"/>
</dbReference>
<reference evidence="7 8" key="1">
    <citation type="submission" date="2018-02" db="EMBL/GenBank/DDBJ databases">
        <title>Draft genome sequences of four Legionella pneumophila clinical strains isolated in Ontario.</title>
        <authorList>
            <person name="Fortuna A."/>
            <person name="Ramnarine R."/>
            <person name="Li A."/>
            <person name="Frantz C."/>
            <person name="Mallo G."/>
        </authorList>
    </citation>
    <scope>NUCLEOTIDE SEQUENCE [LARGE SCALE GENOMIC DNA]</scope>
    <source>
        <strain evidence="7 8">LG61</strain>
    </source>
</reference>
<organism evidence="7 8">
    <name type="scientific">Legionella pneumophila</name>
    <dbReference type="NCBI Taxonomy" id="446"/>
    <lineage>
        <taxon>Bacteria</taxon>
        <taxon>Pseudomonadati</taxon>
        <taxon>Pseudomonadota</taxon>
        <taxon>Gammaproteobacteria</taxon>
        <taxon>Legionellales</taxon>
        <taxon>Legionellaceae</taxon>
        <taxon>Legionella</taxon>
    </lineage>
</organism>
<dbReference type="InterPro" id="IPR002915">
    <property type="entry name" value="DeoC/FbaB/LacD_aldolase"/>
</dbReference>
<dbReference type="NCBIfam" id="TIGR00126">
    <property type="entry name" value="deoC"/>
    <property type="match status" value="1"/>
</dbReference>
<dbReference type="PIRSF" id="PIRSF001357">
    <property type="entry name" value="DeoC"/>
    <property type="match status" value="1"/>
</dbReference>
<dbReference type="GO" id="GO:0016052">
    <property type="term" value="P:carbohydrate catabolic process"/>
    <property type="evidence" value="ECO:0007669"/>
    <property type="project" value="TreeGrafter"/>
</dbReference>
<name>A0A2S6EZD1_LEGPN</name>
<dbReference type="Proteomes" id="UP000239239">
    <property type="component" value="Unassembled WGS sequence"/>
</dbReference>
<evidence type="ECO:0000256" key="4">
    <source>
        <dbReference type="ARBA" id="ARBA00023239"/>
    </source>
</evidence>
<dbReference type="GO" id="GO:0004139">
    <property type="term" value="F:deoxyribose-phosphate aldolase activity"/>
    <property type="evidence" value="ECO:0007669"/>
    <property type="project" value="UniProtKB-UniRule"/>
</dbReference>
<keyword evidence="5" id="KW-0704">Schiff base</keyword>
<dbReference type="InterPro" id="IPR013785">
    <property type="entry name" value="Aldolase_TIM"/>
</dbReference>
<dbReference type="SUPFAM" id="SSF51569">
    <property type="entry name" value="Aldolase"/>
    <property type="match status" value="1"/>
</dbReference>
<dbReference type="EC" id="4.1.2.4" evidence="3"/>
<dbReference type="PANTHER" id="PTHR10889:SF3">
    <property type="entry name" value="DEOXYRIBOSE-PHOSPHATE ALDOLASE"/>
    <property type="match status" value="1"/>
</dbReference>
<dbReference type="OrthoDB" id="6579831at2"/>
<comment type="pathway">
    <text evidence="1">Carbohydrate degradation; 2-deoxy-D-ribose 1-phosphate degradation; D-glyceraldehyde 3-phosphate and acetaldehyde from 2-deoxy-alpha-D-ribose 1-phosphate: step 2/2.</text>
</comment>
<dbReference type="EMBL" id="PQWY01000011">
    <property type="protein sequence ID" value="PPK30547.1"/>
    <property type="molecule type" value="Genomic_DNA"/>
</dbReference>
<dbReference type="SMART" id="SM01133">
    <property type="entry name" value="DeoC"/>
    <property type="match status" value="1"/>
</dbReference>
<evidence type="ECO:0000256" key="1">
    <source>
        <dbReference type="ARBA" id="ARBA00004816"/>
    </source>
</evidence>
<comment type="catalytic activity">
    <reaction evidence="6">
        <text>2-deoxy-D-ribose 5-phosphate = D-glyceraldehyde 3-phosphate + acetaldehyde</text>
        <dbReference type="Rhea" id="RHEA:12821"/>
        <dbReference type="ChEBI" id="CHEBI:15343"/>
        <dbReference type="ChEBI" id="CHEBI:59776"/>
        <dbReference type="ChEBI" id="CHEBI:62877"/>
        <dbReference type="EC" id="4.1.2.4"/>
    </reaction>
</comment>
<sequence length="254" mass="27761">MSLDKHFNDILGKLLSNQDIIPISNTQLIHCIDLTFLETDASSEALYQLQNQASQNDVAAICVLPKHLHAFKPDAKIKLATVINFPQGNDDLLASLADIDNAIQLGANEIDYVIPYQHYLRGNKQKALNHCDVIIQTCKKHQLTLKIILETGAFPDMESIYQLSSEIIALGGHFLKTSTGKIPQGASLAAVFAMACAVKDSSYASSCGIKVSGGIKTPLQAQQYAQLAELLMDKAIHKDWFRIGASTLLEKLLS</sequence>
<dbReference type="PANTHER" id="PTHR10889">
    <property type="entry name" value="DEOXYRIBOSE-PHOSPHATE ALDOLASE"/>
    <property type="match status" value="1"/>
</dbReference>
<gene>
    <name evidence="7" type="primary">deoC</name>
    <name evidence="7" type="ORF">C3928_07215</name>
</gene>
<proteinExistence type="inferred from homology"/>
<comment type="caution">
    <text evidence="7">The sequence shown here is derived from an EMBL/GenBank/DDBJ whole genome shotgun (WGS) entry which is preliminary data.</text>
</comment>
<dbReference type="RefSeq" id="WP_027226938.1">
    <property type="nucleotide sequence ID" value="NZ_CP017601.1"/>
</dbReference>